<gene>
    <name evidence="1" type="ORF">ANN_07751</name>
</gene>
<protein>
    <submittedName>
        <fullName evidence="1">Uncharacterized protein</fullName>
    </submittedName>
</protein>
<organism evidence="1 2">
    <name type="scientific">Periplaneta americana</name>
    <name type="common">American cockroach</name>
    <name type="synonym">Blatta americana</name>
    <dbReference type="NCBI Taxonomy" id="6978"/>
    <lineage>
        <taxon>Eukaryota</taxon>
        <taxon>Metazoa</taxon>
        <taxon>Ecdysozoa</taxon>
        <taxon>Arthropoda</taxon>
        <taxon>Hexapoda</taxon>
        <taxon>Insecta</taxon>
        <taxon>Pterygota</taxon>
        <taxon>Neoptera</taxon>
        <taxon>Polyneoptera</taxon>
        <taxon>Dictyoptera</taxon>
        <taxon>Blattodea</taxon>
        <taxon>Blattoidea</taxon>
        <taxon>Blattidae</taxon>
        <taxon>Blattinae</taxon>
        <taxon>Periplaneta</taxon>
    </lineage>
</organism>
<proteinExistence type="predicted"/>
<comment type="caution">
    <text evidence="1">The sequence shown here is derived from an EMBL/GenBank/DDBJ whole genome shotgun (WGS) entry which is preliminary data.</text>
</comment>
<reference evidence="1 2" key="1">
    <citation type="journal article" date="2022" name="Allergy">
        <title>Genome assembly and annotation of Periplaneta americana reveal a comprehensive cockroach allergen profile.</title>
        <authorList>
            <person name="Wang L."/>
            <person name="Xiong Q."/>
            <person name="Saelim N."/>
            <person name="Wang L."/>
            <person name="Nong W."/>
            <person name="Wan A.T."/>
            <person name="Shi M."/>
            <person name="Liu X."/>
            <person name="Cao Q."/>
            <person name="Hui J.H.L."/>
            <person name="Sookrung N."/>
            <person name="Leung T.F."/>
            <person name="Tungtrongchitr A."/>
            <person name="Tsui S.K.W."/>
        </authorList>
    </citation>
    <scope>NUCLEOTIDE SEQUENCE [LARGE SCALE GENOMIC DNA]</scope>
    <source>
        <strain evidence="1">PWHHKU_190912</strain>
    </source>
</reference>
<keyword evidence="2" id="KW-1185">Reference proteome</keyword>
<sequence length="150" mass="17298">MYCAERSESVVSLQLSAEDYLSRGKWLLFLNSAKIEEFFISIHVPFDCEFLVAQFSDAAELSLTEVYRTRADLPLRSLRIAEENAGRELMWSNVSFIQRRGNLEGLVIRGSVVEHVCTILDYPDHHLRFSGSKNNYNFKTCKILIEHSFT</sequence>
<evidence type="ECO:0000313" key="2">
    <source>
        <dbReference type="Proteomes" id="UP001148838"/>
    </source>
</evidence>
<name>A0ABQ8T0V6_PERAM</name>
<accession>A0ABQ8T0V6</accession>
<dbReference type="EMBL" id="JAJSOF020000017">
    <property type="protein sequence ID" value="KAJ4439623.1"/>
    <property type="molecule type" value="Genomic_DNA"/>
</dbReference>
<dbReference type="Proteomes" id="UP001148838">
    <property type="component" value="Unassembled WGS sequence"/>
</dbReference>
<evidence type="ECO:0000313" key="1">
    <source>
        <dbReference type="EMBL" id="KAJ4439623.1"/>
    </source>
</evidence>